<dbReference type="PANTHER" id="PTHR23028">
    <property type="entry name" value="ACETYLTRANSFERASE"/>
    <property type="match status" value="1"/>
</dbReference>
<keyword evidence="4" id="KW-1185">Reference proteome</keyword>
<evidence type="ECO:0000256" key="1">
    <source>
        <dbReference type="SAM" id="Phobius"/>
    </source>
</evidence>
<feature type="transmembrane region" description="Helical" evidence="1">
    <location>
        <begin position="214"/>
        <end position="236"/>
    </location>
</feature>
<feature type="transmembrane region" description="Helical" evidence="1">
    <location>
        <begin position="310"/>
        <end position="333"/>
    </location>
</feature>
<dbReference type="EC" id="2.3.-.-" evidence="3"/>
<feature type="transmembrane region" description="Helical" evidence="1">
    <location>
        <begin position="248"/>
        <end position="265"/>
    </location>
</feature>
<comment type="caution">
    <text evidence="3">The sequence shown here is derived from an EMBL/GenBank/DDBJ whole genome shotgun (WGS) entry which is preliminary data.</text>
</comment>
<feature type="transmembrane region" description="Helical" evidence="1">
    <location>
        <begin position="162"/>
        <end position="178"/>
    </location>
</feature>
<dbReference type="RefSeq" id="WP_353984517.1">
    <property type="nucleotide sequence ID" value="NZ_JBEWLY010000017.1"/>
</dbReference>
<dbReference type="InterPro" id="IPR002656">
    <property type="entry name" value="Acyl_transf_3_dom"/>
</dbReference>
<reference evidence="3 4" key="1">
    <citation type="submission" date="2024-07" db="EMBL/GenBank/DDBJ databases">
        <title>Novosphingobium kalidii RD2P27.</title>
        <authorList>
            <person name="Sun J.-Q."/>
        </authorList>
    </citation>
    <scope>NUCLEOTIDE SEQUENCE [LARGE SCALE GENOMIC DNA]</scope>
    <source>
        <strain evidence="3 4">RD2P27</strain>
    </source>
</reference>
<accession>A0ABV2D2K7</accession>
<keyword evidence="1" id="KW-1133">Transmembrane helix</keyword>
<sequence length="357" mass="38539">MRIISVQALRALAAFSVLTGHALGAAASTGELAKPALPYGAGVDLFFAISGFIMVYSAQRIFTHASARKEFLIKRAARVVPLYWGATTALLAVMILTLDPRETLPPVSYIAASYFFIPNDAYGSAGGIPFPLLSLGWTLNYEMLFYAVFSIFIFLPRSLATLGVQITLLAAVGLGLLLEPTSIVLSTWTQPIILEFALGVTIANALLSGARLPITFSTLLVIFACFWLLLDPFGLLSLDQTPNDFRRLGGWGLPAALILGGVVLGRGQMSPRLEKPAALLGDASYSLYLTHPFILIPLEHAWLGLLGPRHLHGMVMIGIVLAIAFSIAVNRVIEKPMVRLLHRVRPSIRRDAIPAAP</sequence>
<feature type="transmembrane region" description="Helical" evidence="1">
    <location>
        <begin position="137"/>
        <end position="155"/>
    </location>
</feature>
<proteinExistence type="predicted"/>
<dbReference type="Pfam" id="PF01757">
    <property type="entry name" value="Acyl_transf_3"/>
    <property type="match status" value="1"/>
</dbReference>
<evidence type="ECO:0000259" key="2">
    <source>
        <dbReference type="Pfam" id="PF01757"/>
    </source>
</evidence>
<dbReference type="PANTHER" id="PTHR23028:SF131">
    <property type="entry name" value="BLR2367 PROTEIN"/>
    <property type="match status" value="1"/>
</dbReference>
<dbReference type="InterPro" id="IPR050879">
    <property type="entry name" value="Acyltransferase_3"/>
</dbReference>
<feature type="domain" description="Acyltransferase 3" evidence="2">
    <location>
        <begin position="4"/>
        <end position="329"/>
    </location>
</feature>
<feature type="transmembrane region" description="Helical" evidence="1">
    <location>
        <begin position="277"/>
        <end position="298"/>
    </location>
</feature>
<gene>
    <name evidence="3" type="ORF">ABVV53_11245</name>
</gene>
<keyword evidence="3" id="KW-0808">Transferase</keyword>
<keyword evidence="1" id="KW-0812">Transmembrane</keyword>
<feature type="transmembrane region" description="Helical" evidence="1">
    <location>
        <begin position="79"/>
        <end position="98"/>
    </location>
</feature>
<organism evidence="3 4">
    <name type="scientific">Novosphingobium kalidii</name>
    <dbReference type="NCBI Taxonomy" id="3230299"/>
    <lineage>
        <taxon>Bacteria</taxon>
        <taxon>Pseudomonadati</taxon>
        <taxon>Pseudomonadota</taxon>
        <taxon>Alphaproteobacteria</taxon>
        <taxon>Sphingomonadales</taxon>
        <taxon>Sphingomonadaceae</taxon>
        <taxon>Novosphingobium</taxon>
    </lineage>
</organism>
<keyword evidence="3" id="KW-0012">Acyltransferase</keyword>
<feature type="transmembrane region" description="Helical" evidence="1">
    <location>
        <begin position="36"/>
        <end position="58"/>
    </location>
</feature>
<evidence type="ECO:0000313" key="4">
    <source>
        <dbReference type="Proteomes" id="UP001548713"/>
    </source>
</evidence>
<name>A0ABV2D2K7_9SPHN</name>
<dbReference type="Proteomes" id="UP001548713">
    <property type="component" value="Unassembled WGS sequence"/>
</dbReference>
<keyword evidence="1" id="KW-0472">Membrane</keyword>
<protein>
    <submittedName>
        <fullName evidence="3">Acyltransferase</fullName>
        <ecNumber evidence="3">2.3.-.-</ecNumber>
    </submittedName>
</protein>
<dbReference type="EMBL" id="JBEWLY010000017">
    <property type="protein sequence ID" value="MET1756028.1"/>
    <property type="molecule type" value="Genomic_DNA"/>
</dbReference>
<dbReference type="GO" id="GO:0016746">
    <property type="term" value="F:acyltransferase activity"/>
    <property type="evidence" value="ECO:0007669"/>
    <property type="project" value="UniProtKB-KW"/>
</dbReference>
<evidence type="ECO:0000313" key="3">
    <source>
        <dbReference type="EMBL" id="MET1756028.1"/>
    </source>
</evidence>
<feature type="transmembrane region" description="Helical" evidence="1">
    <location>
        <begin position="190"/>
        <end position="207"/>
    </location>
</feature>